<proteinExistence type="predicted"/>
<reference evidence="2" key="1">
    <citation type="submission" date="2021-05" db="EMBL/GenBank/DDBJ databases">
        <authorList>
            <person name="Arsene-Ploetze F."/>
        </authorList>
    </citation>
    <scope>NUCLEOTIDE SEQUENCE</scope>
    <source>
        <strain evidence="2">DSM 42138</strain>
    </source>
</reference>
<evidence type="ECO:0000256" key="1">
    <source>
        <dbReference type="SAM" id="MobiDB-lite"/>
    </source>
</evidence>
<gene>
    <name evidence="2" type="ORF">SCOCK_740013</name>
</gene>
<comment type="caution">
    <text evidence="2">The sequence shown here is derived from an EMBL/GenBank/DDBJ whole genome shotgun (WGS) entry which is preliminary data.</text>
</comment>
<keyword evidence="3" id="KW-1185">Reference proteome</keyword>
<dbReference type="AlphaFoldDB" id="A0A9W4DYX3"/>
<evidence type="ECO:0000313" key="3">
    <source>
        <dbReference type="Proteomes" id="UP001152519"/>
    </source>
</evidence>
<protein>
    <submittedName>
        <fullName evidence="2">Conserved oligomeric Golgi complex component 8</fullName>
    </submittedName>
</protein>
<evidence type="ECO:0000313" key="2">
    <source>
        <dbReference type="EMBL" id="CAG6398706.1"/>
    </source>
</evidence>
<dbReference type="EMBL" id="CAJSLV010000108">
    <property type="protein sequence ID" value="CAG6398706.1"/>
    <property type="molecule type" value="Genomic_DNA"/>
</dbReference>
<name>A0A9W4DYX3_9ACTN</name>
<feature type="compositionally biased region" description="Basic and acidic residues" evidence="1">
    <location>
        <begin position="65"/>
        <end position="83"/>
    </location>
</feature>
<accession>A0A9W4DYX3</accession>
<organism evidence="2 3">
    <name type="scientific">Actinacidiphila cocklensis</name>
    <dbReference type="NCBI Taxonomy" id="887465"/>
    <lineage>
        <taxon>Bacteria</taxon>
        <taxon>Bacillati</taxon>
        <taxon>Actinomycetota</taxon>
        <taxon>Actinomycetes</taxon>
        <taxon>Kitasatosporales</taxon>
        <taxon>Streptomycetaceae</taxon>
        <taxon>Actinacidiphila</taxon>
    </lineage>
</organism>
<feature type="compositionally biased region" description="Basic and acidic residues" evidence="1">
    <location>
        <begin position="36"/>
        <end position="46"/>
    </location>
</feature>
<sequence>MRQLPRPGGGRRGGHGQPVRPGRGGGRGRLHPRLPGPRDDRPDRPGLRRLSTPARPCGARARQPTRHEEDPWQRPDRTAGRRW</sequence>
<feature type="region of interest" description="Disordered" evidence="1">
    <location>
        <begin position="1"/>
        <end position="83"/>
    </location>
</feature>
<dbReference type="Proteomes" id="UP001152519">
    <property type="component" value="Unassembled WGS sequence"/>
</dbReference>